<dbReference type="InterPro" id="IPR025302">
    <property type="entry name" value="DrrA1/2-like_C"/>
</dbReference>
<dbReference type="GO" id="GO:0043215">
    <property type="term" value="P:daunorubicin transport"/>
    <property type="evidence" value="ECO:0007669"/>
    <property type="project" value="InterPro"/>
</dbReference>
<proteinExistence type="inferred from homology"/>
<keyword evidence="3" id="KW-1003">Cell membrane</keyword>
<evidence type="ECO:0000256" key="5">
    <source>
        <dbReference type="ARBA" id="ARBA00022840"/>
    </source>
</evidence>
<evidence type="ECO:0000259" key="9">
    <source>
        <dbReference type="PROSITE" id="PS50893"/>
    </source>
</evidence>
<dbReference type="Proteomes" id="UP001174909">
    <property type="component" value="Unassembled WGS sequence"/>
</dbReference>
<sequence>MEKTNNNENEAIVTQGLVREFGQVKAVDGVDLSVHRGEIYGFLGPNGAGKTTVIRMLITLLSPTAGTISVAGFDAVAQPDQVRLRIGAALQEAALDAKQTGRELLTLQGRLYGLRGREIAARMADLTDLIDIGDAMGRLIGTYSGGMKRRLDLAAALIHQPEILFLDEPTTGLDPISRSRIFDEVGKINTELGVTIFLTTQYLEEADALAHRVGVIDRGRLAAQGTPAELKRSRGSDLIIVKLEAEASTQVTATLLALPSVEAVDAHDSELTVSTVNGAALISSVALKLNELGVGVRELTLRTPTLDDVFLQVTGYRLSQDETGQASEEAEDEAG</sequence>
<feature type="domain" description="ABC transporter" evidence="9">
    <location>
        <begin position="12"/>
        <end position="243"/>
    </location>
</feature>
<dbReference type="SUPFAM" id="SSF52540">
    <property type="entry name" value="P-loop containing nucleoside triphosphate hydrolases"/>
    <property type="match status" value="1"/>
</dbReference>
<evidence type="ECO:0000256" key="8">
    <source>
        <dbReference type="ARBA" id="ARBA00049985"/>
    </source>
</evidence>
<dbReference type="InterPro" id="IPR017871">
    <property type="entry name" value="ABC_transporter-like_CS"/>
</dbReference>
<evidence type="ECO:0000256" key="1">
    <source>
        <dbReference type="ARBA" id="ARBA00004413"/>
    </source>
</evidence>
<dbReference type="Pfam" id="PF13732">
    <property type="entry name" value="DrrA1-3_C"/>
    <property type="match status" value="1"/>
</dbReference>
<keyword evidence="6" id="KW-1278">Translocase</keyword>
<dbReference type="AlphaFoldDB" id="A0AA35S0S5"/>
<dbReference type="InterPro" id="IPR005894">
    <property type="entry name" value="DrrA"/>
</dbReference>
<evidence type="ECO:0000256" key="3">
    <source>
        <dbReference type="ARBA" id="ARBA00022475"/>
    </source>
</evidence>
<dbReference type="GO" id="GO:0016887">
    <property type="term" value="F:ATP hydrolysis activity"/>
    <property type="evidence" value="ECO:0007669"/>
    <property type="project" value="InterPro"/>
</dbReference>
<dbReference type="NCBIfam" id="TIGR01188">
    <property type="entry name" value="drrA"/>
    <property type="match status" value="1"/>
</dbReference>
<evidence type="ECO:0000256" key="2">
    <source>
        <dbReference type="ARBA" id="ARBA00022448"/>
    </source>
</evidence>
<organism evidence="10 11">
    <name type="scientific">Geodia barretti</name>
    <name type="common">Barrett's horny sponge</name>
    <dbReference type="NCBI Taxonomy" id="519541"/>
    <lineage>
        <taxon>Eukaryota</taxon>
        <taxon>Metazoa</taxon>
        <taxon>Porifera</taxon>
        <taxon>Demospongiae</taxon>
        <taxon>Heteroscleromorpha</taxon>
        <taxon>Tetractinellida</taxon>
        <taxon>Astrophorina</taxon>
        <taxon>Geodiidae</taxon>
        <taxon>Geodia</taxon>
    </lineage>
</organism>
<keyword evidence="11" id="KW-1185">Reference proteome</keyword>
<dbReference type="PROSITE" id="PS50893">
    <property type="entry name" value="ABC_TRANSPORTER_2"/>
    <property type="match status" value="1"/>
</dbReference>
<comment type="subcellular location">
    <subcellularLocation>
        <location evidence="1">Cell membrane</location>
        <topology evidence="1">Peripheral membrane protein</topology>
        <orientation evidence="1">Cytoplasmic side</orientation>
    </subcellularLocation>
</comment>
<dbReference type="InterPro" id="IPR003439">
    <property type="entry name" value="ABC_transporter-like_ATP-bd"/>
</dbReference>
<dbReference type="GO" id="GO:0005524">
    <property type="term" value="F:ATP binding"/>
    <property type="evidence" value="ECO:0007669"/>
    <property type="project" value="UniProtKB-KW"/>
</dbReference>
<protein>
    <submittedName>
        <fullName evidence="10">Daunorubicin/doxorubicin resistance ATP-binding protein DrrA</fullName>
    </submittedName>
</protein>
<dbReference type="Gene3D" id="3.40.50.300">
    <property type="entry name" value="P-loop containing nucleotide triphosphate hydrolases"/>
    <property type="match status" value="1"/>
</dbReference>
<reference evidence="10" key="1">
    <citation type="submission" date="2023-03" db="EMBL/GenBank/DDBJ databases">
        <authorList>
            <person name="Steffen K."/>
            <person name="Cardenas P."/>
        </authorList>
    </citation>
    <scope>NUCLEOTIDE SEQUENCE</scope>
</reference>
<dbReference type="InterPro" id="IPR050763">
    <property type="entry name" value="ABC_transporter_ATP-binding"/>
</dbReference>
<evidence type="ECO:0000256" key="7">
    <source>
        <dbReference type="ARBA" id="ARBA00023136"/>
    </source>
</evidence>
<dbReference type="InterPro" id="IPR027417">
    <property type="entry name" value="P-loop_NTPase"/>
</dbReference>
<keyword evidence="5 10" id="KW-0067">ATP-binding</keyword>
<dbReference type="SMART" id="SM00382">
    <property type="entry name" value="AAA"/>
    <property type="match status" value="1"/>
</dbReference>
<dbReference type="Pfam" id="PF00005">
    <property type="entry name" value="ABC_tran"/>
    <property type="match status" value="1"/>
</dbReference>
<dbReference type="PROSITE" id="PS00211">
    <property type="entry name" value="ABC_TRANSPORTER_1"/>
    <property type="match status" value="1"/>
</dbReference>
<evidence type="ECO:0000313" key="10">
    <source>
        <dbReference type="EMBL" id="CAI8021194.1"/>
    </source>
</evidence>
<dbReference type="InterPro" id="IPR003593">
    <property type="entry name" value="AAA+_ATPase"/>
</dbReference>
<accession>A0AA35S0S5</accession>
<dbReference type="PANTHER" id="PTHR42711:SF19">
    <property type="entry name" value="DOXORUBICIN RESISTANCE ATP-BINDING PROTEIN DRRA"/>
    <property type="match status" value="1"/>
</dbReference>
<evidence type="ECO:0000256" key="4">
    <source>
        <dbReference type="ARBA" id="ARBA00022741"/>
    </source>
</evidence>
<dbReference type="EMBL" id="CASHTH010001874">
    <property type="protein sequence ID" value="CAI8021194.1"/>
    <property type="molecule type" value="Genomic_DNA"/>
</dbReference>
<name>A0AA35S0S5_GEOBA</name>
<evidence type="ECO:0000313" key="11">
    <source>
        <dbReference type="Proteomes" id="UP001174909"/>
    </source>
</evidence>
<keyword evidence="2" id="KW-0813">Transport</keyword>
<dbReference type="PANTHER" id="PTHR42711">
    <property type="entry name" value="ABC TRANSPORTER ATP-BINDING PROTEIN"/>
    <property type="match status" value="1"/>
</dbReference>
<evidence type="ECO:0000256" key="6">
    <source>
        <dbReference type="ARBA" id="ARBA00022967"/>
    </source>
</evidence>
<comment type="caution">
    <text evidence="10">The sequence shown here is derived from an EMBL/GenBank/DDBJ whole genome shotgun (WGS) entry which is preliminary data.</text>
</comment>
<keyword evidence="4" id="KW-0547">Nucleotide-binding</keyword>
<comment type="similarity">
    <text evidence="8">Belongs to the ABC transporter superfamily. Drug exporter-1 (DrugE1) (TC 3.A.1.105) family.</text>
</comment>
<keyword evidence="7" id="KW-0472">Membrane</keyword>
<gene>
    <name evidence="10" type="ORF">GBAR_LOCUS12611</name>
</gene>
<dbReference type="GO" id="GO:0005886">
    <property type="term" value="C:plasma membrane"/>
    <property type="evidence" value="ECO:0007669"/>
    <property type="project" value="UniProtKB-SubCell"/>
</dbReference>
<dbReference type="GO" id="GO:1900753">
    <property type="term" value="P:doxorubicin transport"/>
    <property type="evidence" value="ECO:0007669"/>
    <property type="project" value="InterPro"/>
</dbReference>